<dbReference type="AlphaFoldDB" id="A0A839DXJ2"/>
<evidence type="ECO:0000313" key="1">
    <source>
        <dbReference type="EMBL" id="MBA8823458.1"/>
    </source>
</evidence>
<sequence>MSKLEMGTWVGLDDEPVEYTVLRDEVELDLGGRGSGFEILATERGLTVLADRCTEALGELRARRRREELVPE</sequence>
<dbReference type="RefSeq" id="WP_182542763.1">
    <property type="nucleotide sequence ID" value="NZ_JACGWZ010000001.1"/>
</dbReference>
<dbReference type="EMBL" id="JACGWZ010000001">
    <property type="protein sequence ID" value="MBA8823458.1"/>
    <property type="molecule type" value="Genomic_DNA"/>
</dbReference>
<protein>
    <submittedName>
        <fullName evidence="1">Uncharacterized protein</fullName>
    </submittedName>
</protein>
<organism evidence="1 2">
    <name type="scientific">Halosaccharopolyspora lacisalsi</name>
    <dbReference type="NCBI Taxonomy" id="1000566"/>
    <lineage>
        <taxon>Bacteria</taxon>
        <taxon>Bacillati</taxon>
        <taxon>Actinomycetota</taxon>
        <taxon>Actinomycetes</taxon>
        <taxon>Pseudonocardiales</taxon>
        <taxon>Pseudonocardiaceae</taxon>
        <taxon>Halosaccharopolyspora</taxon>
    </lineage>
</organism>
<gene>
    <name evidence="1" type="ORF">FHX42_000787</name>
</gene>
<dbReference type="Proteomes" id="UP000569329">
    <property type="component" value="Unassembled WGS sequence"/>
</dbReference>
<reference evidence="1 2" key="1">
    <citation type="submission" date="2020-07" db="EMBL/GenBank/DDBJ databases">
        <title>Sequencing the genomes of 1000 actinobacteria strains.</title>
        <authorList>
            <person name="Klenk H.-P."/>
        </authorList>
    </citation>
    <scope>NUCLEOTIDE SEQUENCE [LARGE SCALE GENOMIC DNA]</scope>
    <source>
        <strain evidence="1 2">DSM 45975</strain>
    </source>
</reference>
<keyword evidence="2" id="KW-1185">Reference proteome</keyword>
<evidence type="ECO:0000313" key="2">
    <source>
        <dbReference type="Proteomes" id="UP000569329"/>
    </source>
</evidence>
<comment type="caution">
    <text evidence="1">The sequence shown here is derived from an EMBL/GenBank/DDBJ whole genome shotgun (WGS) entry which is preliminary data.</text>
</comment>
<proteinExistence type="predicted"/>
<name>A0A839DXJ2_9PSEU</name>
<accession>A0A839DXJ2</accession>